<dbReference type="EC" id="3.6.1.7" evidence="2 4"/>
<keyword evidence="8" id="KW-1185">Reference proteome</keyword>
<protein>
    <recommendedName>
        <fullName evidence="2 4">acylphosphatase</fullName>
        <ecNumber evidence="2 4">3.6.1.7</ecNumber>
    </recommendedName>
</protein>
<evidence type="ECO:0000313" key="7">
    <source>
        <dbReference type="EMBL" id="QDX25409.1"/>
    </source>
</evidence>
<evidence type="ECO:0000313" key="8">
    <source>
        <dbReference type="Proteomes" id="UP000318055"/>
    </source>
</evidence>
<reference evidence="7 8" key="1">
    <citation type="submission" date="2019-07" db="EMBL/GenBank/DDBJ databases">
        <title>Sphingomonas alkalisoli sp. nov., isolated from rhizosphere soil of Suaedae salsa.</title>
        <authorList>
            <person name="Zhang H."/>
            <person name="Xu L."/>
            <person name="Zhang J.-X."/>
            <person name="Sun J.-Q."/>
        </authorList>
    </citation>
    <scope>NUCLEOTIDE SEQUENCE [LARGE SCALE GENOMIC DNA]</scope>
    <source>
        <strain evidence="7 8">XS-10</strain>
    </source>
</reference>
<dbReference type="Proteomes" id="UP000318055">
    <property type="component" value="Chromosome"/>
</dbReference>
<comment type="similarity">
    <text evidence="1 5">Belongs to the acylphosphatase family.</text>
</comment>
<name>A0A518RD87_9SPHN</name>
<dbReference type="RefSeq" id="WP_145845408.1">
    <property type="nucleotide sequence ID" value="NZ_CP042239.1"/>
</dbReference>
<dbReference type="AlphaFoldDB" id="A0A518RD87"/>
<comment type="catalytic activity">
    <reaction evidence="3 4">
        <text>an acyl phosphate + H2O = a carboxylate + phosphate + H(+)</text>
        <dbReference type="Rhea" id="RHEA:14965"/>
        <dbReference type="ChEBI" id="CHEBI:15377"/>
        <dbReference type="ChEBI" id="CHEBI:15378"/>
        <dbReference type="ChEBI" id="CHEBI:29067"/>
        <dbReference type="ChEBI" id="CHEBI:43474"/>
        <dbReference type="ChEBI" id="CHEBI:59918"/>
        <dbReference type="EC" id="3.6.1.7"/>
    </reaction>
</comment>
<dbReference type="OrthoDB" id="5295388at2"/>
<gene>
    <name evidence="7" type="ORF">FPZ54_04790</name>
</gene>
<dbReference type="InterPro" id="IPR001792">
    <property type="entry name" value="Acylphosphatase-like_dom"/>
</dbReference>
<dbReference type="KEGG" id="ssua:FPZ54_04790"/>
<evidence type="ECO:0000259" key="6">
    <source>
        <dbReference type="PROSITE" id="PS51160"/>
    </source>
</evidence>
<feature type="active site" evidence="4">
    <location>
        <position position="18"/>
    </location>
</feature>
<evidence type="ECO:0000256" key="4">
    <source>
        <dbReference type="PROSITE-ProRule" id="PRU00520"/>
    </source>
</evidence>
<evidence type="ECO:0000256" key="3">
    <source>
        <dbReference type="ARBA" id="ARBA00047645"/>
    </source>
</evidence>
<evidence type="ECO:0000256" key="2">
    <source>
        <dbReference type="ARBA" id="ARBA00012150"/>
    </source>
</evidence>
<accession>A0A518RD87</accession>
<dbReference type="PANTHER" id="PTHR47268">
    <property type="entry name" value="ACYLPHOSPHATASE"/>
    <property type="match status" value="1"/>
</dbReference>
<dbReference type="InterPro" id="IPR017968">
    <property type="entry name" value="Acylphosphatase_CS"/>
</dbReference>
<feature type="active site" evidence="4">
    <location>
        <position position="36"/>
    </location>
</feature>
<dbReference type="InterPro" id="IPR020456">
    <property type="entry name" value="Acylphosphatase"/>
</dbReference>
<evidence type="ECO:0000256" key="5">
    <source>
        <dbReference type="RuleBase" id="RU004168"/>
    </source>
</evidence>
<keyword evidence="4" id="KW-0378">Hydrolase</keyword>
<proteinExistence type="inferred from homology"/>
<dbReference type="Pfam" id="PF00708">
    <property type="entry name" value="Acylphosphatase"/>
    <property type="match status" value="1"/>
</dbReference>
<sequence length="91" mass="10254">MTAQRLLIEGRVQRVGYRDWAVRTARQLGVIGWVRNLQDGRVEILADGEDVALDTFIDRCREGPNMAAVERIDAHPSELGNVKGFTKRFTA</sequence>
<dbReference type="PROSITE" id="PS51160">
    <property type="entry name" value="ACYLPHOSPHATASE_3"/>
    <property type="match status" value="1"/>
</dbReference>
<dbReference type="PANTHER" id="PTHR47268:SF4">
    <property type="entry name" value="ACYLPHOSPHATASE"/>
    <property type="match status" value="1"/>
</dbReference>
<dbReference type="Gene3D" id="3.30.70.100">
    <property type="match status" value="1"/>
</dbReference>
<dbReference type="GO" id="GO:0003998">
    <property type="term" value="F:acylphosphatase activity"/>
    <property type="evidence" value="ECO:0007669"/>
    <property type="project" value="UniProtKB-EC"/>
</dbReference>
<feature type="domain" description="Acylphosphatase-like" evidence="6">
    <location>
        <begin position="3"/>
        <end position="89"/>
    </location>
</feature>
<dbReference type="SUPFAM" id="SSF54975">
    <property type="entry name" value="Acylphosphatase/BLUF domain-like"/>
    <property type="match status" value="1"/>
</dbReference>
<dbReference type="PROSITE" id="PS00151">
    <property type="entry name" value="ACYLPHOSPHATASE_2"/>
    <property type="match status" value="1"/>
</dbReference>
<dbReference type="InterPro" id="IPR036046">
    <property type="entry name" value="Acylphosphatase-like_dom_sf"/>
</dbReference>
<evidence type="ECO:0000256" key="1">
    <source>
        <dbReference type="ARBA" id="ARBA00005614"/>
    </source>
</evidence>
<organism evidence="7 8">
    <name type="scientific">Sphingomonas suaedae</name>
    <dbReference type="NCBI Taxonomy" id="2599297"/>
    <lineage>
        <taxon>Bacteria</taxon>
        <taxon>Pseudomonadati</taxon>
        <taxon>Pseudomonadota</taxon>
        <taxon>Alphaproteobacteria</taxon>
        <taxon>Sphingomonadales</taxon>
        <taxon>Sphingomonadaceae</taxon>
        <taxon>Sphingomonas</taxon>
    </lineage>
</organism>
<dbReference type="EMBL" id="CP042239">
    <property type="protein sequence ID" value="QDX25409.1"/>
    <property type="molecule type" value="Genomic_DNA"/>
</dbReference>